<protein>
    <recommendedName>
        <fullName evidence="6">WSC domain-containing protein</fullName>
    </recommendedName>
</protein>
<feature type="non-terminal residue" evidence="4">
    <location>
        <position position="232"/>
    </location>
</feature>
<feature type="chain" id="PRO_5019226491" description="WSC domain-containing protein" evidence="1">
    <location>
        <begin position="22"/>
        <end position="232"/>
    </location>
</feature>
<dbReference type="Proteomes" id="UP000271974">
    <property type="component" value="Unassembled WGS sequence"/>
</dbReference>
<dbReference type="Pfam" id="PF00801">
    <property type="entry name" value="PKD"/>
    <property type="match status" value="1"/>
</dbReference>
<keyword evidence="5" id="KW-1185">Reference proteome</keyword>
<organism evidence="4 5">
    <name type="scientific">Elysia chlorotica</name>
    <name type="common">Eastern emerald elysia</name>
    <name type="synonym">Sea slug</name>
    <dbReference type="NCBI Taxonomy" id="188477"/>
    <lineage>
        <taxon>Eukaryota</taxon>
        <taxon>Metazoa</taxon>
        <taxon>Spiralia</taxon>
        <taxon>Lophotrochozoa</taxon>
        <taxon>Mollusca</taxon>
        <taxon>Gastropoda</taxon>
        <taxon>Heterobranchia</taxon>
        <taxon>Euthyneura</taxon>
        <taxon>Panpulmonata</taxon>
        <taxon>Sacoglossa</taxon>
        <taxon>Placobranchoidea</taxon>
        <taxon>Plakobranchidae</taxon>
        <taxon>Elysia</taxon>
    </lineage>
</organism>
<dbReference type="InterPro" id="IPR002889">
    <property type="entry name" value="WSC_carb-bd"/>
</dbReference>
<evidence type="ECO:0000259" key="2">
    <source>
        <dbReference type="PROSITE" id="PS50093"/>
    </source>
</evidence>
<evidence type="ECO:0000256" key="1">
    <source>
        <dbReference type="SAM" id="SignalP"/>
    </source>
</evidence>
<proteinExistence type="predicted"/>
<dbReference type="AlphaFoldDB" id="A0A433U3W1"/>
<dbReference type="SMART" id="SM00321">
    <property type="entry name" value="WSC"/>
    <property type="match status" value="1"/>
</dbReference>
<evidence type="ECO:0000313" key="4">
    <source>
        <dbReference type="EMBL" id="RUS88494.1"/>
    </source>
</evidence>
<evidence type="ECO:0008006" key="6">
    <source>
        <dbReference type="Google" id="ProtNLM"/>
    </source>
</evidence>
<feature type="signal peptide" evidence="1">
    <location>
        <begin position="1"/>
        <end position="21"/>
    </location>
</feature>
<dbReference type="SUPFAM" id="SSF49299">
    <property type="entry name" value="PKD domain"/>
    <property type="match status" value="1"/>
</dbReference>
<dbReference type="InterPro" id="IPR013783">
    <property type="entry name" value="Ig-like_fold"/>
</dbReference>
<dbReference type="PROSITE" id="PS50093">
    <property type="entry name" value="PKD"/>
    <property type="match status" value="1"/>
</dbReference>
<dbReference type="CDD" id="cd00146">
    <property type="entry name" value="PKD"/>
    <property type="match status" value="1"/>
</dbReference>
<dbReference type="Gene3D" id="2.60.40.10">
    <property type="entry name" value="Immunoglobulins"/>
    <property type="match status" value="1"/>
</dbReference>
<dbReference type="STRING" id="188477.A0A433U3W1"/>
<name>A0A433U3W1_ELYCH</name>
<gene>
    <name evidence="4" type="ORF">EGW08_003752</name>
</gene>
<comment type="caution">
    <text evidence="4">The sequence shown here is derived from an EMBL/GenBank/DDBJ whole genome shotgun (WGS) entry which is preliminary data.</text>
</comment>
<feature type="domain" description="WSC" evidence="3">
    <location>
        <begin position="20"/>
        <end position="114"/>
    </location>
</feature>
<evidence type="ECO:0000313" key="5">
    <source>
        <dbReference type="Proteomes" id="UP000271974"/>
    </source>
</evidence>
<feature type="domain" description="PKD" evidence="2">
    <location>
        <begin position="145"/>
        <end position="188"/>
    </location>
</feature>
<accession>A0A433U3W1</accession>
<evidence type="ECO:0000259" key="3">
    <source>
        <dbReference type="PROSITE" id="PS51212"/>
    </source>
</evidence>
<dbReference type="InterPro" id="IPR000601">
    <property type="entry name" value="PKD_dom"/>
</dbReference>
<reference evidence="4 5" key="1">
    <citation type="submission" date="2019-01" db="EMBL/GenBank/DDBJ databases">
        <title>A draft genome assembly of the solar-powered sea slug Elysia chlorotica.</title>
        <authorList>
            <person name="Cai H."/>
            <person name="Li Q."/>
            <person name="Fang X."/>
            <person name="Li J."/>
            <person name="Curtis N.E."/>
            <person name="Altenburger A."/>
            <person name="Shibata T."/>
            <person name="Feng M."/>
            <person name="Maeda T."/>
            <person name="Schwartz J.A."/>
            <person name="Shigenobu S."/>
            <person name="Lundholm N."/>
            <person name="Nishiyama T."/>
            <person name="Yang H."/>
            <person name="Hasebe M."/>
            <person name="Li S."/>
            <person name="Pierce S.K."/>
            <person name="Wang J."/>
        </authorList>
    </citation>
    <scope>NUCLEOTIDE SEQUENCE [LARGE SCALE GENOMIC DNA]</scope>
    <source>
        <strain evidence="4">EC2010</strain>
        <tissue evidence="4">Whole organism of an adult</tissue>
    </source>
</reference>
<keyword evidence="1" id="KW-0732">Signal</keyword>
<dbReference type="EMBL" id="RQTK01000081">
    <property type="protein sequence ID" value="RUS88494.1"/>
    <property type="molecule type" value="Genomic_DNA"/>
</dbReference>
<dbReference type="Pfam" id="PF01822">
    <property type="entry name" value="WSC"/>
    <property type="match status" value="1"/>
</dbReference>
<dbReference type="PROSITE" id="PS51212">
    <property type="entry name" value="WSC"/>
    <property type="match status" value="1"/>
</dbReference>
<dbReference type="OrthoDB" id="6151411at2759"/>
<sequence>MSQILGSFLVFVVLLTSPVSGAYEGCFAESVRRRHFAISPGDYSPEITSTMTCRTACGAFDYKYAALAQGKFCFCGNTLPAAGPGSESLCDVDCVAEPTQKCGGLKSVSVHTASKMLAGLQLTSDAVSSPIAVSTLVTIDVSIATGMDVTYQFDYDDGAGRTSNNVTDMLSRTYSVPGEYTIQVFANDVNQTFQDSVAATAVKVEAPPGLVEVECDPVFATFEEGNGCTLTV</sequence>
<dbReference type="InterPro" id="IPR035986">
    <property type="entry name" value="PKD_dom_sf"/>
</dbReference>